<feature type="region of interest" description="Disordered" evidence="1">
    <location>
        <begin position="292"/>
        <end position="315"/>
    </location>
</feature>
<sequence length="474" mass="53528">MNTPRIPHTKDKSSYTFRYNSFEDGHLSIPSNTSNRFDGIFTAKTQSIHHANDNNGSHTDVHSNDVRPVFYNGSSIRFKPRQFNKINQTLQKRFTNPESSANGFYSQENRVFYPRLQKSNSSQPVSFSYFVTRTPTKFNGKSEIRRKSKQSYPFSSAFDQEFATKFDNILKDKNGHSESSSKSLISSPMSSVYDFSNENGPYFYYVMNEKQRSGNLTSDVATKQFTENAIAQSRFGHIQQESVEIFNEDSENKSLIADEKDKNDNLEVTEEKEVEISEDALRYNLDLNNSSIANSKSISDNASQQSDSEPFSNKEEYQNITQIFDTKGAFDMISIPNISKSNETMTTEPESVIFTSNIQTSSTKVNSSSTNKLPTVDDYGTESTAHIIPLLNVSSESIEAEPISLDDETLDTATNVEEPSVQFDDNNTQLEEIHRVNNTQNILLSESTTSSIDDVDITTLEESKIPFLQHLTAQ</sequence>
<keyword evidence="3" id="KW-1185">Reference proteome</keyword>
<gene>
    <name evidence="2" type="ORF">CDAR_295371</name>
</gene>
<dbReference type="EMBL" id="BPLQ01005182">
    <property type="protein sequence ID" value="GIY13156.1"/>
    <property type="molecule type" value="Genomic_DNA"/>
</dbReference>
<comment type="caution">
    <text evidence="2">The sequence shown here is derived from an EMBL/GenBank/DDBJ whole genome shotgun (WGS) entry which is preliminary data.</text>
</comment>
<protein>
    <submittedName>
        <fullName evidence="2">Uncharacterized protein</fullName>
    </submittedName>
</protein>
<dbReference type="AlphaFoldDB" id="A0AAV4QWA5"/>
<dbReference type="Proteomes" id="UP001054837">
    <property type="component" value="Unassembled WGS sequence"/>
</dbReference>
<organism evidence="2 3">
    <name type="scientific">Caerostris darwini</name>
    <dbReference type="NCBI Taxonomy" id="1538125"/>
    <lineage>
        <taxon>Eukaryota</taxon>
        <taxon>Metazoa</taxon>
        <taxon>Ecdysozoa</taxon>
        <taxon>Arthropoda</taxon>
        <taxon>Chelicerata</taxon>
        <taxon>Arachnida</taxon>
        <taxon>Araneae</taxon>
        <taxon>Araneomorphae</taxon>
        <taxon>Entelegynae</taxon>
        <taxon>Araneoidea</taxon>
        <taxon>Araneidae</taxon>
        <taxon>Caerostris</taxon>
    </lineage>
</organism>
<evidence type="ECO:0000313" key="3">
    <source>
        <dbReference type="Proteomes" id="UP001054837"/>
    </source>
</evidence>
<reference evidence="2 3" key="1">
    <citation type="submission" date="2021-06" db="EMBL/GenBank/DDBJ databases">
        <title>Caerostris darwini draft genome.</title>
        <authorList>
            <person name="Kono N."/>
            <person name="Arakawa K."/>
        </authorList>
    </citation>
    <scope>NUCLEOTIDE SEQUENCE [LARGE SCALE GENOMIC DNA]</scope>
</reference>
<feature type="compositionally biased region" description="Low complexity" evidence="1">
    <location>
        <begin position="292"/>
        <end position="303"/>
    </location>
</feature>
<proteinExistence type="predicted"/>
<evidence type="ECO:0000313" key="2">
    <source>
        <dbReference type="EMBL" id="GIY13156.1"/>
    </source>
</evidence>
<evidence type="ECO:0000256" key="1">
    <source>
        <dbReference type="SAM" id="MobiDB-lite"/>
    </source>
</evidence>
<accession>A0AAV4QWA5</accession>
<name>A0AAV4QWA5_9ARAC</name>